<dbReference type="AlphaFoldDB" id="A0A1I1JDG0"/>
<dbReference type="STRING" id="441112.SAMN04488094_10561"/>
<protein>
    <submittedName>
        <fullName evidence="3">Haem-binding uptake, Tiki superfamily, ChaN</fullName>
    </submittedName>
</protein>
<dbReference type="CDD" id="cd14727">
    <property type="entry name" value="ChanN-like"/>
    <property type="match status" value="1"/>
</dbReference>
<evidence type="ECO:0000313" key="3">
    <source>
        <dbReference type="EMBL" id="SFC46171.1"/>
    </source>
</evidence>
<reference evidence="3 4" key="1">
    <citation type="submission" date="2016-10" db="EMBL/GenBank/DDBJ databases">
        <authorList>
            <person name="de Groot N.N."/>
        </authorList>
    </citation>
    <scope>NUCLEOTIDE SEQUENCE [LARGE SCALE GENOMIC DNA]</scope>
    <source>
        <strain evidence="3 4">DSM 19548</strain>
    </source>
</reference>
<dbReference type="EMBL" id="FOLG01000005">
    <property type="protein sequence ID" value="SFC46171.1"/>
    <property type="molecule type" value="Genomic_DNA"/>
</dbReference>
<dbReference type="SUPFAM" id="SSF159501">
    <property type="entry name" value="EreA/ChaN-like"/>
    <property type="match status" value="1"/>
</dbReference>
<evidence type="ECO:0000256" key="1">
    <source>
        <dbReference type="SAM" id="SignalP"/>
    </source>
</evidence>
<sequence>MRLPLITLAFAVGATTVPAAQIESIDQLDATDAQVFLLGEVHDNPAHHQNQAEAVAAIAPTALVFEMLTAEQADIANGLDRTDVNDMAEALDWAHGGWPDFTYYHPIFTAAPNAPIYGAAVPREDLSDAVREGAAAVFGSDAEQFALGPLPTDTLEERKAFQMEAHCNALPEDMLGGMVEAQRLRDAWFSKVALQALDETGGPVVVITGNGHARKDRGMPVALASAAPDVTVVSLGQFESPFEDPPEAVPHDVWLVTEPAEREDPCAVFQKG</sequence>
<dbReference type="Gene3D" id="3.40.50.11550">
    <property type="match status" value="2"/>
</dbReference>
<feature type="signal peptide" evidence="1">
    <location>
        <begin position="1"/>
        <end position="19"/>
    </location>
</feature>
<dbReference type="Proteomes" id="UP000198728">
    <property type="component" value="Unassembled WGS sequence"/>
</dbReference>
<evidence type="ECO:0000259" key="2">
    <source>
        <dbReference type="Pfam" id="PF04187"/>
    </source>
</evidence>
<dbReference type="Pfam" id="PF04187">
    <property type="entry name" value="Cofac_haem_bdg"/>
    <property type="match status" value="1"/>
</dbReference>
<proteinExistence type="predicted"/>
<dbReference type="RefSeq" id="WP_093360629.1">
    <property type="nucleotide sequence ID" value="NZ_FOLG01000005.1"/>
</dbReference>
<dbReference type="OrthoDB" id="9795827at2"/>
<name>A0A1I1JDG0_9RHOB</name>
<feature type="domain" description="Haem-binding uptake Tiki superfamily ChaN" evidence="2">
    <location>
        <begin position="30"/>
        <end position="222"/>
    </location>
</feature>
<evidence type="ECO:0000313" key="4">
    <source>
        <dbReference type="Proteomes" id="UP000198728"/>
    </source>
</evidence>
<keyword evidence="4" id="KW-1185">Reference proteome</keyword>
<feature type="chain" id="PRO_5011778491" evidence="1">
    <location>
        <begin position="20"/>
        <end position="272"/>
    </location>
</feature>
<organism evidence="3 4">
    <name type="scientific">Tropicimonas isoalkanivorans</name>
    <dbReference type="NCBI Taxonomy" id="441112"/>
    <lineage>
        <taxon>Bacteria</taxon>
        <taxon>Pseudomonadati</taxon>
        <taxon>Pseudomonadota</taxon>
        <taxon>Alphaproteobacteria</taxon>
        <taxon>Rhodobacterales</taxon>
        <taxon>Roseobacteraceae</taxon>
        <taxon>Tropicimonas</taxon>
    </lineage>
</organism>
<accession>A0A1I1JDG0</accession>
<keyword evidence="1" id="KW-0732">Signal</keyword>
<gene>
    <name evidence="3" type="ORF">SAMN04488094_10561</name>
</gene>
<dbReference type="InterPro" id="IPR007314">
    <property type="entry name" value="Cofac_haem-bd_dom"/>
</dbReference>